<dbReference type="InterPro" id="IPR011262">
    <property type="entry name" value="DNA-dir_RNA_pol_insert"/>
</dbReference>
<dbReference type="OMA" id="MFPEVVF"/>
<dbReference type="Gene3D" id="2.170.120.12">
    <property type="entry name" value="DNA-directed RNA polymerase, insert domain"/>
    <property type="match status" value="1"/>
</dbReference>
<dbReference type="GO" id="GO:0055029">
    <property type="term" value="C:nuclear DNA-directed RNA polymerase complex"/>
    <property type="evidence" value="ECO:0007669"/>
    <property type="project" value="UniProtKB-ARBA"/>
</dbReference>
<dbReference type="GO" id="GO:0003899">
    <property type="term" value="F:DNA-directed RNA polymerase activity"/>
    <property type="evidence" value="ECO:0007669"/>
    <property type="project" value="InterPro"/>
</dbReference>
<dbReference type="SMART" id="SM00662">
    <property type="entry name" value="RPOLD"/>
    <property type="match status" value="1"/>
</dbReference>
<dbReference type="InterPro" id="IPR001514">
    <property type="entry name" value="DNA-dir_RNA_pol_30-40kDasu_CS"/>
</dbReference>
<dbReference type="VEuPathDB" id="MicrosporidiaDB:NEQG_01994"/>
<dbReference type="HOGENOM" id="CLU_038421_3_1_1"/>
<reference evidence="5" key="1">
    <citation type="submission" date="2011-01" db="EMBL/GenBank/DDBJ databases">
        <title>The Genome Sequence of Nematocida parisii strain ERTm3.</title>
        <authorList>
            <consortium name="The Broad Institute Genome Sequencing Platform"/>
            <consortium name="The Broad Institute Genome Sequencing Center for Infectious Disease"/>
            <person name="Cuomo C."/>
            <person name="Troemel E."/>
            <person name="Young S.K."/>
            <person name="Zeng Q."/>
            <person name="Gargeya S."/>
            <person name="Fitzgerald M."/>
            <person name="Haas B."/>
            <person name="Abouelleil A."/>
            <person name="Alvarado L."/>
            <person name="Arachchi H.M."/>
            <person name="Berlin A."/>
            <person name="Chapman S.B."/>
            <person name="Gearin G."/>
            <person name="Goldberg J."/>
            <person name="Griggs A."/>
            <person name="Gujja S."/>
            <person name="Hansen M."/>
            <person name="Heiman D."/>
            <person name="Howarth C."/>
            <person name="Larimer J."/>
            <person name="Lui A."/>
            <person name="MacDonald P.J.P."/>
            <person name="McCowen C."/>
            <person name="Montmayeur A."/>
            <person name="Murphy C."/>
            <person name="Neiman D."/>
            <person name="Pearson M."/>
            <person name="Priest M."/>
            <person name="Roberts A."/>
            <person name="Saif S."/>
            <person name="Shea T."/>
            <person name="Sisk P."/>
            <person name="Stolte C."/>
            <person name="Sykes S."/>
            <person name="Wortman J."/>
            <person name="Nusbaum C."/>
            <person name="Birren B."/>
        </authorList>
    </citation>
    <scope>NUCLEOTIDE SEQUENCE</scope>
    <source>
        <strain evidence="5">ERTm3</strain>
    </source>
</reference>
<dbReference type="PANTHER" id="PTHR11800:SF13">
    <property type="entry name" value="DNA-DIRECTED RNA POLYMERASES I AND III SUBUNIT RPAC1"/>
    <property type="match status" value="1"/>
</dbReference>
<dbReference type="Pfam" id="PF01193">
    <property type="entry name" value="RNA_pol_L"/>
    <property type="match status" value="1"/>
</dbReference>
<dbReference type="FunCoup" id="I3EFC5">
    <property type="interactions" value="153"/>
</dbReference>
<dbReference type="GO" id="GO:0046983">
    <property type="term" value="F:protein dimerization activity"/>
    <property type="evidence" value="ECO:0007669"/>
    <property type="project" value="InterPro"/>
</dbReference>
<dbReference type="NCBIfam" id="NF001988">
    <property type="entry name" value="PRK00783.1"/>
    <property type="match status" value="1"/>
</dbReference>
<dbReference type="Proteomes" id="UP000002872">
    <property type="component" value="Unassembled WGS sequence"/>
</dbReference>
<dbReference type="HAMAP" id="MF_00320">
    <property type="entry name" value="RNApol_arch_Rpo3"/>
    <property type="match status" value="1"/>
</dbReference>
<evidence type="ECO:0000256" key="3">
    <source>
        <dbReference type="ARBA" id="ARBA00025804"/>
    </source>
</evidence>
<dbReference type="SUPFAM" id="SSF55257">
    <property type="entry name" value="RBP11-like subunits of RNA polymerase"/>
    <property type="match status" value="1"/>
</dbReference>
<dbReference type="GO" id="GO:0003677">
    <property type="term" value="F:DNA binding"/>
    <property type="evidence" value="ECO:0007669"/>
    <property type="project" value="InterPro"/>
</dbReference>
<sequence>MCLSALLCSCLFMRKSVIFSHLFYFFMEAYLSRIEARKVEEQSEILSYRINHIDPSVLNAMRRTIISDVPTVAIHWVYIRENETVMADEILSHRLGLIPIIVDAKDFERVVKTPELDPFTELTDKNSIQMELVITNNTDKILTVRSNDIKILSKTNAAIKQNVIITRLVPGKKIECRLFAIIGTGREHSKWMPTSVCYYRTIKKLEMKDPSKAAEIQKYFRDGFSVRNGQAIVDEDKLLVNMDIEKKYPNEIKIHTESDSFLFEIEGITASPETILKKGIRIIKDKLKELKMATDNK</sequence>
<dbReference type="InterPro" id="IPR036603">
    <property type="entry name" value="RBP11-like"/>
</dbReference>
<dbReference type="InterPro" id="IPR050518">
    <property type="entry name" value="Rpo3/RPB3_RNA_Pol_subunit"/>
</dbReference>
<dbReference type="PANTHER" id="PTHR11800">
    <property type="entry name" value="DNA-DIRECTED RNA POLYMERASE"/>
    <property type="match status" value="1"/>
</dbReference>
<dbReference type="STRING" id="935791.I3EFC5"/>
<dbReference type="OrthoDB" id="270173at2759"/>
<dbReference type="EMBL" id="GL870880">
    <property type="protein sequence ID" value="EIJ87922.1"/>
    <property type="molecule type" value="Genomic_DNA"/>
</dbReference>
<evidence type="ECO:0000256" key="2">
    <source>
        <dbReference type="ARBA" id="ARBA00023163"/>
    </source>
</evidence>
<dbReference type="GO" id="GO:0006351">
    <property type="term" value="P:DNA-templated transcription"/>
    <property type="evidence" value="ECO:0007669"/>
    <property type="project" value="InterPro"/>
</dbReference>
<comment type="similarity">
    <text evidence="3">Belongs to the archaeal Rpo3/eukaryotic RPB3 RNA polymerase subunit family.</text>
</comment>
<dbReference type="InterPro" id="IPR022842">
    <property type="entry name" value="RNAP_Rpo3/Rpb3/RPAC1"/>
</dbReference>
<feature type="domain" description="DNA-directed RNA polymerase RpoA/D/Rpb3-type" evidence="4">
    <location>
        <begin position="45"/>
        <end position="293"/>
    </location>
</feature>
<keyword evidence="1" id="KW-0240">DNA-directed RNA polymerase</keyword>
<proteinExistence type="inferred from homology"/>
<name>I3EFC5_NEMP3</name>
<dbReference type="GO" id="GO:0005666">
    <property type="term" value="C:RNA polymerase III complex"/>
    <property type="evidence" value="ECO:0007669"/>
    <property type="project" value="TreeGrafter"/>
</dbReference>
<dbReference type="PROSITE" id="PS00446">
    <property type="entry name" value="RNA_POL_D_30KD"/>
    <property type="match status" value="1"/>
</dbReference>
<gene>
    <name evidence="5" type="ORF">NEQG_01994</name>
</gene>
<protein>
    <submittedName>
        <fullName evidence="5">RNA polymerase Rpb3/Rpb11 dimerization domain-containing protein</fullName>
    </submittedName>
</protein>
<evidence type="ECO:0000256" key="1">
    <source>
        <dbReference type="ARBA" id="ARBA00022478"/>
    </source>
</evidence>
<keyword evidence="6" id="KW-1185">Reference proteome</keyword>
<dbReference type="InterPro" id="IPR036643">
    <property type="entry name" value="RNApol_insert_sf"/>
</dbReference>
<dbReference type="SUPFAM" id="SSF56553">
    <property type="entry name" value="Insert subdomain of RNA polymerase alpha subunit"/>
    <property type="match status" value="1"/>
</dbReference>
<evidence type="ECO:0000259" key="4">
    <source>
        <dbReference type="SMART" id="SM00662"/>
    </source>
</evidence>
<accession>I3EFC5</accession>
<dbReference type="AlphaFoldDB" id="I3EFC5"/>
<dbReference type="InParanoid" id="I3EFC5"/>
<dbReference type="Pfam" id="PF01000">
    <property type="entry name" value="RNA_pol_A_bac"/>
    <property type="match status" value="1"/>
</dbReference>
<dbReference type="Gene3D" id="3.30.1360.10">
    <property type="entry name" value="RNA polymerase, RBP11-like subunit"/>
    <property type="match status" value="1"/>
</dbReference>
<evidence type="ECO:0000313" key="5">
    <source>
        <dbReference type="EMBL" id="EIJ87922.1"/>
    </source>
</evidence>
<dbReference type="Gene3D" id="3.30.70.20">
    <property type="match status" value="1"/>
</dbReference>
<dbReference type="InterPro" id="IPR011263">
    <property type="entry name" value="DNA-dir_RNA_pol_RpoA/D/Rpb3"/>
</dbReference>
<keyword evidence="2" id="KW-0804">Transcription</keyword>
<organism evidence="5 6">
    <name type="scientific">Nematocida parisii (strain ERTm3)</name>
    <name type="common">Nematode killer fungus</name>
    <dbReference type="NCBI Taxonomy" id="935791"/>
    <lineage>
        <taxon>Eukaryota</taxon>
        <taxon>Fungi</taxon>
        <taxon>Fungi incertae sedis</taxon>
        <taxon>Microsporidia</taxon>
        <taxon>Nematocida</taxon>
    </lineage>
</organism>
<evidence type="ECO:0000313" key="6">
    <source>
        <dbReference type="Proteomes" id="UP000002872"/>
    </source>
</evidence>
<dbReference type="GO" id="GO:0005736">
    <property type="term" value="C:RNA polymerase I complex"/>
    <property type="evidence" value="ECO:0007669"/>
    <property type="project" value="TreeGrafter"/>
</dbReference>